<feature type="chain" id="PRO_5016375474" description="Hydrophobin" evidence="1">
    <location>
        <begin position="19"/>
        <end position="85"/>
    </location>
</feature>
<accession>A0A318YZZ9</accession>
<keyword evidence="3" id="KW-1185">Reference proteome</keyword>
<feature type="signal peptide" evidence="1">
    <location>
        <begin position="1"/>
        <end position="18"/>
    </location>
</feature>
<evidence type="ECO:0000313" key="2">
    <source>
        <dbReference type="EMBL" id="PYH40591.1"/>
    </source>
</evidence>
<organism evidence="2 3">
    <name type="scientific">Aspergillus saccharolyticus JOP 1030-1</name>
    <dbReference type="NCBI Taxonomy" id="1450539"/>
    <lineage>
        <taxon>Eukaryota</taxon>
        <taxon>Fungi</taxon>
        <taxon>Dikarya</taxon>
        <taxon>Ascomycota</taxon>
        <taxon>Pezizomycotina</taxon>
        <taxon>Eurotiomycetes</taxon>
        <taxon>Eurotiomycetidae</taxon>
        <taxon>Eurotiales</taxon>
        <taxon>Aspergillaceae</taxon>
        <taxon>Aspergillus</taxon>
        <taxon>Aspergillus subgen. Circumdati</taxon>
    </lineage>
</organism>
<evidence type="ECO:0000313" key="3">
    <source>
        <dbReference type="Proteomes" id="UP000248349"/>
    </source>
</evidence>
<gene>
    <name evidence="2" type="ORF">BP01DRAFT_206213</name>
</gene>
<dbReference type="Proteomes" id="UP000248349">
    <property type="component" value="Unassembled WGS sequence"/>
</dbReference>
<protein>
    <recommendedName>
        <fullName evidence="4">Hydrophobin</fullName>
    </recommendedName>
</protein>
<proteinExistence type="predicted"/>
<dbReference type="EMBL" id="KZ821281">
    <property type="protein sequence ID" value="PYH40591.1"/>
    <property type="molecule type" value="Genomic_DNA"/>
</dbReference>
<sequence>MNLICLITLLSICGLSETSLCYIQHLGAVAISIAEVHQRQAVSCPSGHIAKCCPFLVPTNVLGTQLTGNVACSLLLAARILRSAF</sequence>
<evidence type="ECO:0000256" key="1">
    <source>
        <dbReference type="SAM" id="SignalP"/>
    </source>
</evidence>
<name>A0A318YZZ9_9EURO</name>
<reference evidence="2 3" key="1">
    <citation type="submission" date="2016-12" db="EMBL/GenBank/DDBJ databases">
        <title>The genomes of Aspergillus section Nigri reveals drivers in fungal speciation.</title>
        <authorList>
            <consortium name="DOE Joint Genome Institute"/>
            <person name="Vesth T.C."/>
            <person name="Nybo J."/>
            <person name="Theobald S."/>
            <person name="Brandl J."/>
            <person name="Frisvad J.C."/>
            <person name="Nielsen K.F."/>
            <person name="Lyhne E.K."/>
            <person name="Kogle M.E."/>
            <person name="Kuo A."/>
            <person name="Riley R."/>
            <person name="Clum A."/>
            <person name="Nolan M."/>
            <person name="Lipzen A."/>
            <person name="Salamov A."/>
            <person name="Henrissat B."/>
            <person name="Wiebenga A."/>
            <person name="De Vries R.P."/>
            <person name="Grigoriev I.V."/>
            <person name="Mortensen U.H."/>
            <person name="Andersen M.R."/>
            <person name="Baker S.E."/>
        </authorList>
    </citation>
    <scope>NUCLEOTIDE SEQUENCE [LARGE SCALE GENOMIC DNA]</scope>
    <source>
        <strain evidence="2 3">JOP 1030-1</strain>
    </source>
</reference>
<dbReference type="AlphaFoldDB" id="A0A318YZZ9"/>
<dbReference type="RefSeq" id="XP_025426573.1">
    <property type="nucleotide sequence ID" value="XM_025571059.1"/>
</dbReference>
<evidence type="ECO:0008006" key="4">
    <source>
        <dbReference type="Google" id="ProtNLM"/>
    </source>
</evidence>
<dbReference type="GeneID" id="37072287"/>
<keyword evidence="1" id="KW-0732">Signal</keyword>